<feature type="compositionally biased region" description="Low complexity" evidence="1">
    <location>
        <begin position="325"/>
        <end position="339"/>
    </location>
</feature>
<accession>A0A1Y2AR89</accession>
<dbReference type="Proteomes" id="UP000193920">
    <property type="component" value="Unassembled WGS sequence"/>
</dbReference>
<feature type="domain" description="CSN8/PSMD8/EIF3K" evidence="2">
    <location>
        <begin position="362"/>
        <end position="415"/>
    </location>
</feature>
<dbReference type="Pfam" id="PF10075">
    <property type="entry name" value="CSN8_PSD8_EIF3K"/>
    <property type="match status" value="1"/>
</dbReference>
<feature type="region of interest" description="Disordered" evidence="1">
    <location>
        <begin position="311"/>
        <end position="340"/>
    </location>
</feature>
<dbReference type="STRING" id="1754190.A0A1Y2AR89"/>
<protein>
    <recommendedName>
        <fullName evidence="2">CSN8/PSMD8/EIF3K domain-containing protein</fullName>
    </recommendedName>
</protein>
<evidence type="ECO:0000256" key="1">
    <source>
        <dbReference type="SAM" id="MobiDB-lite"/>
    </source>
</evidence>
<reference evidence="3 4" key="1">
    <citation type="submission" date="2016-08" db="EMBL/GenBank/DDBJ databases">
        <title>A Parts List for Fungal Cellulosomes Revealed by Comparative Genomics.</title>
        <authorList>
            <consortium name="DOE Joint Genome Institute"/>
            <person name="Haitjema C.H."/>
            <person name="Gilmore S.P."/>
            <person name="Henske J.K."/>
            <person name="Solomon K.V."/>
            <person name="De Groot R."/>
            <person name="Kuo A."/>
            <person name="Mondo S.J."/>
            <person name="Salamov A.A."/>
            <person name="Labutti K."/>
            <person name="Zhao Z."/>
            <person name="Chiniquy J."/>
            <person name="Barry K."/>
            <person name="Brewer H.M."/>
            <person name="Purvine S.O."/>
            <person name="Wright A.T."/>
            <person name="Boxma B."/>
            <person name="Van Alen T."/>
            <person name="Hackstein J.H."/>
            <person name="Baker S.E."/>
            <person name="Grigoriev I.V."/>
            <person name="O'Malley M.A."/>
        </authorList>
    </citation>
    <scope>NUCLEOTIDE SEQUENCE [LARGE SCALE GENOMIC DNA]</scope>
    <source>
        <strain evidence="3 4">G1</strain>
    </source>
</reference>
<proteinExistence type="predicted"/>
<evidence type="ECO:0000313" key="4">
    <source>
        <dbReference type="Proteomes" id="UP000193920"/>
    </source>
</evidence>
<gene>
    <name evidence="3" type="ORF">LY90DRAFT_514473</name>
</gene>
<sequence length="461" mass="53811">MYFGKTFGIEKYDIMEKFCEEIEMSFSILNNGNVKSDEYFEYLNSIKFDLMEDYRNSILGNANIELSNLNSPIDTMDIDDNQKGNVTKLLEESSIVEPSNLEVFSNPVYNTNFYIIFILVLIINNQMDSARYLYRRLPTPILKNRTLVFIKIFLSSMLKKNVGNAIFVLNKEIENEIKKENESIEKEEDLIEEDLMDKVPKVNKKNVYKNKGEKMDIYNKSYEVAGPSKGKIIENNTPEHSSDNIIDIPQQQYNTPEEQMKDIEYEDEEEEEEEEEDDDDDENDSDEGNNNNEINLKNSALKQIINDTMTPIDTETPQSYDASVENEVPTSSTTTNTTPDTNKKYFKIKRCSLFIKELLICLLDKTRKRQINLIAKAYDHIFVKEVAKCLNYSEENVITYLCENYGWKVEPAQDIPNEMVFIPKREVKEKKQAMSINHIDTLINHLIYLEDSDKIQKIKYF</sequence>
<evidence type="ECO:0000259" key="2">
    <source>
        <dbReference type="Pfam" id="PF10075"/>
    </source>
</evidence>
<dbReference type="SUPFAM" id="SSF46785">
    <property type="entry name" value="Winged helix' DNA-binding domain"/>
    <property type="match status" value="1"/>
</dbReference>
<feature type="compositionally biased region" description="Polar residues" evidence="1">
    <location>
        <begin position="311"/>
        <end position="321"/>
    </location>
</feature>
<evidence type="ECO:0000313" key="3">
    <source>
        <dbReference type="EMBL" id="ORY24737.1"/>
    </source>
</evidence>
<organism evidence="3 4">
    <name type="scientific">Neocallimastix californiae</name>
    <dbReference type="NCBI Taxonomy" id="1754190"/>
    <lineage>
        <taxon>Eukaryota</taxon>
        <taxon>Fungi</taxon>
        <taxon>Fungi incertae sedis</taxon>
        <taxon>Chytridiomycota</taxon>
        <taxon>Chytridiomycota incertae sedis</taxon>
        <taxon>Neocallimastigomycetes</taxon>
        <taxon>Neocallimastigales</taxon>
        <taxon>Neocallimastigaceae</taxon>
        <taxon>Neocallimastix</taxon>
    </lineage>
</organism>
<feature type="region of interest" description="Disordered" evidence="1">
    <location>
        <begin position="228"/>
        <end position="298"/>
    </location>
</feature>
<keyword evidence="4" id="KW-1185">Reference proteome</keyword>
<dbReference type="EMBL" id="MCOG01000219">
    <property type="protein sequence ID" value="ORY24737.1"/>
    <property type="molecule type" value="Genomic_DNA"/>
</dbReference>
<feature type="compositionally biased region" description="Acidic residues" evidence="1">
    <location>
        <begin position="264"/>
        <end position="287"/>
    </location>
</feature>
<dbReference type="InterPro" id="IPR033464">
    <property type="entry name" value="CSN8_PSD8_EIF3K"/>
</dbReference>
<dbReference type="InterPro" id="IPR036390">
    <property type="entry name" value="WH_DNA-bd_sf"/>
</dbReference>
<comment type="caution">
    <text evidence="3">The sequence shown here is derived from an EMBL/GenBank/DDBJ whole genome shotgun (WGS) entry which is preliminary data.</text>
</comment>
<dbReference type="AlphaFoldDB" id="A0A1Y2AR89"/>
<name>A0A1Y2AR89_9FUNG</name>